<reference evidence="2 3" key="1">
    <citation type="submission" date="2019-07" db="EMBL/GenBank/DDBJ databases">
        <authorList>
            <person name="Brisse S."/>
            <person name="Rodrigues C."/>
            <person name="Thorpe H."/>
        </authorList>
    </citation>
    <scope>NUCLEOTIDE SEQUENCE [LARGE SCALE GENOMIC DNA]</scope>
    <source>
        <strain evidence="2">SB6408</strain>
    </source>
</reference>
<organism evidence="2 3">
    <name type="scientific">Klebsiella spallanzanii</name>
    <dbReference type="NCBI Taxonomy" id="2587528"/>
    <lineage>
        <taxon>Bacteria</taxon>
        <taxon>Pseudomonadati</taxon>
        <taxon>Pseudomonadota</taxon>
        <taxon>Gammaproteobacteria</taxon>
        <taxon>Enterobacterales</taxon>
        <taxon>Enterobacteriaceae</taxon>
        <taxon>Klebsiella/Raoultella group</taxon>
        <taxon>Klebsiella</taxon>
    </lineage>
</organism>
<evidence type="ECO:0000313" key="2">
    <source>
        <dbReference type="EMBL" id="VUT07991.1"/>
    </source>
</evidence>
<dbReference type="EMBL" id="CABGHF010000065">
    <property type="protein sequence ID" value="VUT07991.1"/>
    <property type="molecule type" value="Genomic_DNA"/>
</dbReference>
<dbReference type="SMART" id="SM01040">
    <property type="entry name" value="Bro-N"/>
    <property type="match status" value="1"/>
</dbReference>
<evidence type="ECO:0000313" key="3">
    <source>
        <dbReference type="Proteomes" id="UP000318370"/>
    </source>
</evidence>
<proteinExistence type="predicted"/>
<protein>
    <recommendedName>
        <fullName evidence="1">Bro-N domain-containing protein</fullName>
    </recommendedName>
</protein>
<dbReference type="PROSITE" id="PS51750">
    <property type="entry name" value="BRO_N"/>
    <property type="match status" value="1"/>
</dbReference>
<sequence length="200" mass="22662">MKIEKIRFNSEASTQPVASQKEIFKAEESDISVIKFERHSVRIVNVDGEPWFVVSDVCQALEISNPTSAVTSLDNDEVMILTLNEGHSGKRGGARSWNMAAESGFYKLIARSRKATTPGTFAHRFSNWVFREVVPSIRKTGSYGVPFALLNDHTRRKELYTKRASRCGKDLQSCKGEKARLAAEEIELWRKYQPDLLEVH</sequence>
<dbReference type="InterPro" id="IPR003497">
    <property type="entry name" value="BRO_N_domain"/>
</dbReference>
<dbReference type="PANTHER" id="PTHR36180">
    <property type="entry name" value="DNA-BINDING PROTEIN-RELATED-RELATED"/>
    <property type="match status" value="1"/>
</dbReference>
<dbReference type="RefSeq" id="WP_057072141.1">
    <property type="nucleotide sequence ID" value="NZ_CABGHF010000065.1"/>
</dbReference>
<evidence type="ECO:0000259" key="1">
    <source>
        <dbReference type="PROSITE" id="PS51750"/>
    </source>
</evidence>
<gene>
    <name evidence="2" type="ORF">SB6408_02570</name>
</gene>
<name>A0A564NP13_9ENTR</name>
<dbReference type="Pfam" id="PF02498">
    <property type="entry name" value="Bro-N"/>
    <property type="match status" value="1"/>
</dbReference>
<dbReference type="PANTHER" id="PTHR36180:SF2">
    <property type="entry name" value="BRO FAMILY PROTEIN"/>
    <property type="match status" value="1"/>
</dbReference>
<dbReference type="Proteomes" id="UP000318370">
    <property type="component" value="Unassembled WGS sequence"/>
</dbReference>
<dbReference type="AlphaFoldDB" id="A0A564NP13"/>
<accession>A0A564NP13</accession>
<feature type="domain" description="Bro-N" evidence="1">
    <location>
        <begin position="28"/>
        <end position="141"/>
    </location>
</feature>